<dbReference type="RefSeq" id="WP_208734752.1">
    <property type="nucleotide sequence ID" value="NZ_RAWI01001379.1"/>
</dbReference>
<feature type="non-terminal residue" evidence="1">
    <location>
        <position position="1"/>
    </location>
</feature>
<keyword evidence="2" id="KW-1185">Reference proteome</keyword>
<protein>
    <submittedName>
        <fullName evidence="1">Uncharacterized protein</fullName>
    </submittedName>
</protein>
<name>A0ABX9Q2C7_9BACT</name>
<dbReference type="EMBL" id="RAWI01001379">
    <property type="protein sequence ID" value="RKH75836.1"/>
    <property type="molecule type" value="Genomic_DNA"/>
</dbReference>
<accession>A0ABX9Q2C7</accession>
<proteinExistence type="predicted"/>
<organism evidence="1 2">
    <name type="scientific">Corallococcus praedator</name>
    <dbReference type="NCBI Taxonomy" id="2316724"/>
    <lineage>
        <taxon>Bacteria</taxon>
        <taxon>Pseudomonadati</taxon>
        <taxon>Myxococcota</taxon>
        <taxon>Myxococcia</taxon>
        <taxon>Myxococcales</taxon>
        <taxon>Cystobacterineae</taxon>
        <taxon>Myxococcaceae</taxon>
        <taxon>Corallococcus</taxon>
    </lineage>
</organism>
<evidence type="ECO:0000313" key="1">
    <source>
        <dbReference type="EMBL" id="RKH75836.1"/>
    </source>
</evidence>
<gene>
    <name evidence="1" type="ORF">D7Y13_44570</name>
</gene>
<evidence type="ECO:0000313" key="2">
    <source>
        <dbReference type="Proteomes" id="UP000278907"/>
    </source>
</evidence>
<reference evidence="1 2" key="1">
    <citation type="submission" date="2018-09" db="EMBL/GenBank/DDBJ databases">
        <authorList>
            <person name="Livingstone P.G."/>
            <person name="Whitworth D.E."/>
        </authorList>
    </citation>
    <scope>NUCLEOTIDE SEQUENCE [LARGE SCALE GENOMIC DNA]</scope>
    <source>
        <strain evidence="1 2">CA031B</strain>
    </source>
</reference>
<dbReference type="Proteomes" id="UP000278907">
    <property type="component" value="Unassembled WGS sequence"/>
</dbReference>
<comment type="caution">
    <text evidence="1">The sequence shown here is derived from an EMBL/GenBank/DDBJ whole genome shotgun (WGS) entry which is preliminary data.</text>
</comment>
<sequence>GYKNPDDLRRNYPKFYWNGVYPYVKHGLRYLQLTQQGQQILANLYSNVFVVEHDVEHELNKILAPAQIAQEQELVQPIH</sequence>